<dbReference type="GO" id="GO:0051782">
    <property type="term" value="P:negative regulation of cell division"/>
    <property type="evidence" value="ECO:0007669"/>
    <property type="project" value="TreeGrafter"/>
</dbReference>
<dbReference type="InterPro" id="IPR050625">
    <property type="entry name" value="ParA/MinD_ATPase"/>
</dbReference>
<dbReference type="GO" id="GO:0051301">
    <property type="term" value="P:cell division"/>
    <property type="evidence" value="ECO:0007669"/>
    <property type="project" value="UniProtKB-KW"/>
</dbReference>
<dbReference type="GO" id="GO:0016887">
    <property type="term" value="F:ATP hydrolysis activity"/>
    <property type="evidence" value="ECO:0007669"/>
    <property type="project" value="TreeGrafter"/>
</dbReference>
<keyword evidence="4" id="KW-1185">Reference proteome</keyword>
<dbReference type="InterPro" id="IPR002586">
    <property type="entry name" value="CobQ/CobB/MinD/ParA_Nub-bd_dom"/>
</dbReference>
<dbReference type="GO" id="GO:0005829">
    <property type="term" value="C:cytosol"/>
    <property type="evidence" value="ECO:0007669"/>
    <property type="project" value="TreeGrafter"/>
</dbReference>
<keyword evidence="3" id="KW-0132">Cell division</keyword>
<dbReference type="EMBL" id="AOHW01000029">
    <property type="protein sequence ID" value="ELY41099.1"/>
    <property type="molecule type" value="Genomic_DNA"/>
</dbReference>
<sequence>MSHETVYAIASGKGGVGKTTTTVNLGTALAEAGERVAVVDADLGMANLAGFVSLSPDSTTLHDVLSGGASIDDATYRITENIVAVPSGTSLDEYADTSPEGLSDVVAELRDQFDYVFLDVGAGVSHETVLPLGLADAVILVSTPEPAAIHDSKKTLELTERAGGAVAGLVLTRTRPDSDVSYDEIAARLETPLLGTIPEDPGARESVYAGTPLVVYRPDGPAATAYKRLAADLAGIEIPTTATEPSVESDGDQSPGDIDQSDDDIDPDTDTVDSSDGSTADDDDSGGREAAHDDVSSAITEAESDS</sequence>
<feature type="compositionally biased region" description="Basic and acidic residues" evidence="1">
    <location>
        <begin position="285"/>
        <end position="295"/>
    </location>
</feature>
<evidence type="ECO:0000313" key="3">
    <source>
        <dbReference type="EMBL" id="ELY41099.1"/>
    </source>
</evidence>
<reference evidence="3 4" key="1">
    <citation type="journal article" date="2014" name="PLoS Genet.">
        <title>Phylogenetically driven sequencing of extremely halophilic archaea reveals strategies for static and dynamic osmo-response.</title>
        <authorList>
            <person name="Becker E.A."/>
            <person name="Seitzer P.M."/>
            <person name="Tritt A."/>
            <person name="Larsen D."/>
            <person name="Krusor M."/>
            <person name="Yao A.I."/>
            <person name="Wu D."/>
            <person name="Madern D."/>
            <person name="Eisen J.A."/>
            <person name="Darling A.E."/>
            <person name="Facciotti M.T."/>
        </authorList>
    </citation>
    <scope>NUCLEOTIDE SEQUENCE [LARGE SCALE GENOMIC DNA]</scope>
    <source>
        <strain evidence="3 4">GA33</strain>
    </source>
</reference>
<dbReference type="PANTHER" id="PTHR43384">
    <property type="entry name" value="SEPTUM SITE-DETERMINING PROTEIN MIND HOMOLOG, CHLOROPLASTIC-RELATED"/>
    <property type="match status" value="1"/>
</dbReference>
<dbReference type="RefSeq" id="WP_006089916.1">
    <property type="nucleotide sequence ID" value="NZ_AOHW01000029.1"/>
</dbReference>
<dbReference type="InterPro" id="IPR027417">
    <property type="entry name" value="P-loop_NTPase"/>
</dbReference>
<dbReference type="SUPFAM" id="SSF52540">
    <property type="entry name" value="P-loop containing nucleoside triphosphate hydrolases"/>
    <property type="match status" value="1"/>
</dbReference>
<dbReference type="GO" id="GO:0009898">
    <property type="term" value="C:cytoplasmic side of plasma membrane"/>
    <property type="evidence" value="ECO:0007669"/>
    <property type="project" value="TreeGrafter"/>
</dbReference>
<protein>
    <submittedName>
        <fullName evidence="3">Cell division ATPase MinD</fullName>
    </submittedName>
</protein>
<dbReference type="InterPro" id="IPR010224">
    <property type="entry name" value="MinD_archaea"/>
</dbReference>
<dbReference type="Proteomes" id="UP000011599">
    <property type="component" value="Unassembled WGS sequence"/>
</dbReference>
<comment type="caution">
    <text evidence="3">The sequence shown here is derived from an EMBL/GenBank/DDBJ whole genome shotgun (WGS) entry which is preliminary data.</text>
</comment>
<organism evidence="3 4">
    <name type="scientific">Natronorubrum tibetense GA33</name>
    <dbReference type="NCBI Taxonomy" id="1114856"/>
    <lineage>
        <taxon>Archaea</taxon>
        <taxon>Methanobacteriati</taxon>
        <taxon>Methanobacteriota</taxon>
        <taxon>Stenosarchaea group</taxon>
        <taxon>Halobacteria</taxon>
        <taxon>Halobacteriales</taxon>
        <taxon>Natrialbaceae</taxon>
        <taxon>Natronorubrum</taxon>
    </lineage>
</organism>
<proteinExistence type="predicted"/>
<dbReference type="OrthoDB" id="31168at2157"/>
<evidence type="ECO:0000259" key="2">
    <source>
        <dbReference type="Pfam" id="PF01656"/>
    </source>
</evidence>
<evidence type="ECO:0000313" key="4">
    <source>
        <dbReference type="Proteomes" id="UP000011599"/>
    </source>
</evidence>
<keyword evidence="3" id="KW-0131">Cell cycle</keyword>
<evidence type="ECO:0000256" key="1">
    <source>
        <dbReference type="SAM" id="MobiDB-lite"/>
    </source>
</evidence>
<feature type="domain" description="CobQ/CobB/MinD/ParA nucleotide binding" evidence="2">
    <location>
        <begin position="8"/>
        <end position="211"/>
    </location>
</feature>
<feature type="compositionally biased region" description="Acidic residues" evidence="1">
    <location>
        <begin position="259"/>
        <end position="284"/>
    </location>
</feature>
<dbReference type="GO" id="GO:0005524">
    <property type="term" value="F:ATP binding"/>
    <property type="evidence" value="ECO:0007669"/>
    <property type="project" value="TreeGrafter"/>
</dbReference>
<accession>L9VV94</accession>
<dbReference type="PATRIC" id="fig|1114856.3.peg.2169"/>
<dbReference type="Pfam" id="PF01656">
    <property type="entry name" value="CbiA"/>
    <property type="match status" value="1"/>
</dbReference>
<dbReference type="AlphaFoldDB" id="L9VV94"/>
<dbReference type="NCBIfam" id="TIGR01969">
    <property type="entry name" value="minD_arch"/>
    <property type="match status" value="1"/>
</dbReference>
<gene>
    <name evidence="3" type="ORF">C496_10416</name>
</gene>
<name>L9VV94_9EURY</name>
<dbReference type="STRING" id="1114856.GCA_000383975_02508"/>
<dbReference type="PANTHER" id="PTHR43384:SF10">
    <property type="entry name" value="ATPASE INVOLVED IN CHROMOSOME PARTITIONING, PARA_MIND FAMILY"/>
    <property type="match status" value="1"/>
</dbReference>
<feature type="region of interest" description="Disordered" evidence="1">
    <location>
        <begin position="241"/>
        <end position="306"/>
    </location>
</feature>
<dbReference type="eggNOG" id="arCOG00589">
    <property type="taxonomic scope" value="Archaea"/>
</dbReference>
<dbReference type="Gene3D" id="3.40.50.300">
    <property type="entry name" value="P-loop containing nucleotide triphosphate hydrolases"/>
    <property type="match status" value="1"/>
</dbReference>